<keyword evidence="1" id="KW-0472">Membrane</keyword>
<keyword evidence="1" id="KW-1133">Transmembrane helix</keyword>
<feature type="transmembrane region" description="Helical" evidence="1">
    <location>
        <begin position="424"/>
        <end position="441"/>
    </location>
</feature>
<evidence type="ECO:0000259" key="2">
    <source>
        <dbReference type="PROSITE" id="PS50125"/>
    </source>
</evidence>
<feature type="transmembrane region" description="Helical" evidence="1">
    <location>
        <begin position="365"/>
        <end position="384"/>
    </location>
</feature>
<dbReference type="PANTHER" id="PTHR43081:SF1">
    <property type="entry name" value="ADENYLATE CYCLASE, TERMINAL-DIFFERENTIATION SPECIFIC"/>
    <property type="match status" value="1"/>
</dbReference>
<dbReference type="Proteomes" id="UP000190460">
    <property type="component" value="Unassembled WGS sequence"/>
</dbReference>
<dbReference type="OrthoDB" id="9806704at2"/>
<dbReference type="SMART" id="SM00044">
    <property type="entry name" value="CYCc"/>
    <property type="match status" value="1"/>
</dbReference>
<evidence type="ECO:0000256" key="1">
    <source>
        <dbReference type="SAM" id="Phobius"/>
    </source>
</evidence>
<dbReference type="SUPFAM" id="SSF55073">
    <property type="entry name" value="Nucleotide cyclase"/>
    <property type="match status" value="1"/>
</dbReference>
<dbReference type="STRING" id="92487.SAMN02745130_01207"/>
<protein>
    <submittedName>
        <fullName evidence="3">Adenylate cyclase</fullName>
    </submittedName>
</protein>
<dbReference type="Gene3D" id="3.30.70.1230">
    <property type="entry name" value="Nucleotide cyclase"/>
    <property type="match status" value="1"/>
</dbReference>
<dbReference type="InterPro" id="IPR007890">
    <property type="entry name" value="CHASE2"/>
</dbReference>
<name>A0A1T4W9F7_9GAMM</name>
<keyword evidence="1" id="KW-0812">Transmembrane</keyword>
<dbReference type="Pfam" id="PF00211">
    <property type="entry name" value="Guanylate_cyc"/>
    <property type="match status" value="1"/>
</dbReference>
<gene>
    <name evidence="3" type="ORF">SAMN02745130_01207</name>
</gene>
<dbReference type="InterPro" id="IPR001054">
    <property type="entry name" value="A/G_cyclase"/>
</dbReference>
<dbReference type="Pfam" id="PF05226">
    <property type="entry name" value="CHASE2"/>
    <property type="match status" value="1"/>
</dbReference>
<sequence length="738" mass="82580">MVKFWRRWREFYISLAGLVILISACLLYLGHLSFMPIVFQRMEALAYDLRMRLTASALVHKNPPILIVDIDERSLQFEGQWPWSRYKLASLIERLHAAGAAVIALDMTFPEPERHPLDEIRQRLGDKLPIGQNLLAHYQQLDADQHLADTLRGKTVILGYLFHQTDSFQKGELASIPIDGPVQAGTEPSSLVMQGYTANLTQLTKAAVQTGFLNIFPDDDGVIRSAPLVLEWQQQLYPSLAVQTVREYLADEQPLKLSTAQVGQVSVITHLAFAGKTLRTDPTGQIAIPFLGKAGQFQSFSATELLQSPLPTVFTDAIVLIGTSAKGLADLRSTPFQPGFPGVEAQATLIYALLHPELIPITPEWLDALVIVELLCLGLAMLWLYPYLQPYGMLVFGGALTVLVMGLNTWLWTYQHLNTPLLPPLFLVLALSLFFGLERLIKEYRQRQRIQTMFGQYVPAEHIDQLLANTKLKASMESERREMTVLFSDIRQFTPLAEQLSTTQVQQFLNAYLTPLTSIIFQHQGTVDKYVGDMIMAFWNAPLPDPAHAEHAVLAALAMQRSLAGMQPQFAELGLQQEVRAGIGVHSGEMTVGDMGSAYRRAYTVLGDAVNLASRLQELTKYYQVYTLVSLETVQLCPSLAFRVLDHVRVRGRQESVKIFQPLGLSSALSAMEHLHLAQHNAALQAYFVGDWWTAKHSLETLADQHLSHYYALILQRMQASAYQAPSTWDGIINLADH</sequence>
<evidence type="ECO:0000313" key="3">
    <source>
        <dbReference type="EMBL" id="SKA73341.1"/>
    </source>
</evidence>
<dbReference type="AlphaFoldDB" id="A0A1T4W9F7"/>
<dbReference type="PANTHER" id="PTHR43081">
    <property type="entry name" value="ADENYLATE CYCLASE, TERMINAL-DIFFERENTIATION SPECIFIC-RELATED"/>
    <property type="match status" value="1"/>
</dbReference>
<organism evidence="3 4">
    <name type="scientific">Thiothrix eikelboomii</name>
    <dbReference type="NCBI Taxonomy" id="92487"/>
    <lineage>
        <taxon>Bacteria</taxon>
        <taxon>Pseudomonadati</taxon>
        <taxon>Pseudomonadota</taxon>
        <taxon>Gammaproteobacteria</taxon>
        <taxon>Thiotrichales</taxon>
        <taxon>Thiotrichaceae</taxon>
        <taxon>Thiothrix</taxon>
    </lineage>
</organism>
<dbReference type="SMART" id="SM01080">
    <property type="entry name" value="CHASE2"/>
    <property type="match status" value="1"/>
</dbReference>
<feature type="domain" description="Guanylate cyclase" evidence="2">
    <location>
        <begin position="484"/>
        <end position="617"/>
    </location>
</feature>
<dbReference type="PROSITE" id="PS50125">
    <property type="entry name" value="GUANYLATE_CYCLASE_2"/>
    <property type="match status" value="1"/>
</dbReference>
<feature type="transmembrane region" description="Helical" evidence="1">
    <location>
        <begin position="391"/>
        <end position="412"/>
    </location>
</feature>
<dbReference type="GO" id="GO:0004016">
    <property type="term" value="F:adenylate cyclase activity"/>
    <property type="evidence" value="ECO:0007669"/>
    <property type="project" value="UniProtKB-ARBA"/>
</dbReference>
<dbReference type="GO" id="GO:0035556">
    <property type="term" value="P:intracellular signal transduction"/>
    <property type="evidence" value="ECO:0007669"/>
    <property type="project" value="InterPro"/>
</dbReference>
<dbReference type="RefSeq" id="WP_078921686.1">
    <property type="nucleotide sequence ID" value="NZ_FUYB01000004.1"/>
</dbReference>
<dbReference type="InterPro" id="IPR050697">
    <property type="entry name" value="Adenylyl/Guanylyl_Cyclase_3/4"/>
</dbReference>
<dbReference type="EMBL" id="FUYB01000004">
    <property type="protein sequence ID" value="SKA73341.1"/>
    <property type="molecule type" value="Genomic_DNA"/>
</dbReference>
<keyword evidence="4" id="KW-1185">Reference proteome</keyword>
<accession>A0A1T4W9F7</accession>
<evidence type="ECO:0000313" key="4">
    <source>
        <dbReference type="Proteomes" id="UP000190460"/>
    </source>
</evidence>
<dbReference type="GO" id="GO:0006171">
    <property type="term" value="P:cAMP biosynthetic process"/>
    <property type="evidence" value="ECO:0007669"/>
    <property type="project" value="TreeGrafter"/>
</dbReference>
<dbReference type="CDD" id="cd07302">
    <property type="entry name" value="CHD"/>
    <property type="match status" value="1"/>
</dbReference>
<proteinExistence type="predicted"/>
<reference evidence="3 4" key="1">
    <citation type="submission" date="2017-02" db="EMBL/GenBank/DDBJ databases">
        <authorList>
            <person name="Peterson S.W."/>
        </authorList>
    </citation>
    <scope>NUCLEOTIDE SEQUENCE [LARGE SCALE GENOMIC DNA]</scope>
    <source>
        <strain evidence="3 4">ATCC 49788</strain>
    </source>
</reference>
<dbReference type="PROSITE" id="PS51257">
    <property type="entry name" value="PROKAR_LIPOPROTEIN"/>
    <property type="match status" value="1"/>
</dbReference>
<feature type="transmembrane region" description="Helical" evidence="1">
    <location>
        <begin position="12"/>
        <end position="34"/>
    </location>
</feature>
<dbReference type="InterPro" id="IPR029787">
    <property type="entry name" value="Nucleotide_cyclase"/>
</dbReference>